<accession>A0A1M5HRL1</accession>
<dbReference type="AlphaFoldDB" id="A0A1M5HRL1"/>
<reference evidence="1 2" key="1">
    <citation type="submission" date="2016-11" db="EMBL/GenBank/DDBJ databases">
        <authorList>
            <person name="Jaros S."/>
            <person name="Januszkiewicz K."/>
            <person name="Wedrychowicz H."/>
        </authorList>
    </citation>
    <scope>NUCLEOTIDE SEQUENCE [LARGE SCALE GENOMIC DNA]</scope>
    <source>
        <strain evidence="1 2">DSM 26897</strain>
    </source>
</reference>
<protein>
    <submittedName>
        <fullName evidence="1">Uncharacterized protein</fullName>
    </submittedName>
</protein>
<keyword evidence="2" id="KW-1185">Reference proteome</keyword>
<evidence type="ECO:0000313" key="2">
    <source>
        <dbReference type="Proteomes" id="UP000184368"/>
    </source>
</evidence>
<proteinExistence type="predicted"/>
<evidence type="ECO:0000313" key="1">
    <source>
        <dbReference type="EMBL" id="SHG18570.1"/>
    </source>
</evidence>
<sequence length="86" mass="9756">MSIIQPYTLVKDDGNSVIRALRLTDLAAGHPFMYHSDLLPEGQVFFEYPDGSFRVEIRTSAGTFQILRLATPKEIAALKQEYVHLF</sequence>
<gene>
    <name evidence="1" type="ORF">SAMN05444008_12028</name>
</gene>
<dbReference type="EMBL" id="FQUO01000020">
    <property type="protein sequence ID" value="SHG18570.1"/>
    <property type="molecule type" value="Genomic_DNA"/>
</dbReference>
<organism evidence="1 2">
    <name type="scientific">Cnuella takakiae</name>
    <dbReference type="NCBI Taxonomy" id="1302690"/>
    <lineage>
        <taxon>Bacteria</taxon>
        <taxon>Pseudomonadati</taxon>
        <taxon>Bacteroidota</taxon>
        <taxon>Chitinophagia</taxon>
        <taxon>Chitinophagales</taxon>
        <taxon>Chitinophagaceae</taxon>
        <taxon>Cnuella</taxon>
    </lineage>
</organism>
<dbReference type="RefSeq" id="WP_073047415.1">
    <property type="nucleotide sequence ID" value="NZ_FQUO01000020.1"/>
</dbReference>
<name>A0A1M5HRL1_9BACT</name>
<dbReference type="OrthoDB" id="679082at2"/>
<dbReference type="Proteomes" id="UP000184368">
    <property type="component" value="Unassembled WGS sequence"/>
</dbReference>